<dbReference type="SUPFAM" id="SSF52540">
    <property type="entry name" value="P-loop containing nucleoside triphosphate hydrolases"/>
    <property type="match status" value="2"/>
</dbReference>
<feature type="transmembrane region" description="Helical" evidence="12">
    <location>
        <begin position="98"/>
        <end position="118"/>
    </location>
</feature>
<dbReference type="InterPro" id="IPR027417">
    <property type="entry name" value="P-loop_NTPase"/>
</dbReference>
<accession>A0AA38RME6</accession>
<evidence type="ECO:0000259" key="13">
    <source>
        <dbReference type="PROSITE" id="PS50893"/>
    </source>
</evidence>
<dbReference type="PANTHER" id="PTHR24223">
    <property type="entry name" value="ATP-BINDING CASSETTE SUB-FAMILY C"/>
    <property type="match status" value="1"/>
</dbReference>
<reference evidence="15" key="1">
    <citation type="submission" date="2022-07" db="EMBL/GenBank/DDBJ databases">
        <title>Fungi with potential for degradation of polypropylene.</title>
        <authorList>
            <person name="Gostincar C."/>
        </authorList>
    </citation>
    <scope>NUCLEOTIDE SEQUENCE</scope>
    <source>
        <strain evidence="15">EXF-13308</strain>
    </source>
</reference>
<keyword evidence="9" id="KW-0325">Glycoprotein</keyword>
<dbReference type="PROSITE" id="PS50893">
    <property type="entry name" value="ABC_TRANSPORTER_2"/>
    <property type="match status" value="2"/>
</dbReference>
<feature type="transmembrane region" description="Helical" evidence="12">
    <location>
        <begin position="32"/>
        <end position="52"/>
    </location>
</feature>
<feature type="transmembrane region" description="Helical" evidence="12">
    <location>
        <begin position="919"/>
        <end position="943"/>
    </location>
</feature>
<feature type="domain" description="ABC transmembrane type-1" evidence="14">
    <location>
        <begin position="279"/>
        <end position="547"/>
    </location>
</feature>
<feature type="transmembrane region" description="Helical" evidence="12">
    <location>
        <begin position="877"/>
        <end position="899"/>
    </location>
</feature>
<dbReference type="InterPro" id="IPR036640">
    <property type="entry name" value="ABC1_TM_sf"/>
</dbReference>
<evidence type="ECO:0000256" key="5">
    <source>
        <dbReference type="ARBA" id="ARBA00022741"/>
    </source>
</evidence>
<evidence type="ECO:0000256" key="11">
    <source>
        <dbReference type="SAM" id="MobiDB-lite"/>
    </source>
</evidence>
<dbReference type="GO" id="GO:0016020">
    <property type="term" value="C:membrane"/>
    <property type="evidence" value="ECO:0007669"/>
    <property type="project" value="UniProtKB-SubCell"/>
</dbReference>
<dbReference type="Pfam" id="PF00664">
    <property type="entry name" value="ABC_membrane"/>
    <property type="match status" value="1"/>
</dbReference>
<dbReference type="Gene3D" id="3.40.50.300">
    <property type="entry name" value="P-loop containing nucleotide triphosphate hydrolases"/>
    <property type="match status" value="2"/>
</dbReference>
<sequence>MDFGGCLNDDSFGPAAVGCRGDFDFTLKFERIFLSLLPAAIFIALSITRIVFLCRRRSMVGGAAFQWLKLTTIGAYAAVELSLLVMSAAKAVRLRELFISSSALTFITAICMVAVSFLEHSRSPRPSILLSSYLVLTLLFDVVQTRTLWLAARNNDEISFSRLTTAAVALKALMTFLESQHKTRWVQWDVKQHSPEETTGIYGLAAFIWLNSLFLNGYKKLLTLDDLFPLDQNMTSEALQARLANIMEKSTSRGGKFGLAKALAKTLAVPILIPVAPRIAMIGFTFCQPFLIDSVLTYLQQPTSQRDPNVGYGLIGASLLIYSGIALSTAFYWYFHERVLFMARGCLASAVYKKTTESKAVADDSAAVTLMSTDVERIRQGFLTLHEYWANTVEVALASWLLQRQLGAAFAAPIVVVVICIILCAALVASTGNRQKVWMDKIQRRVGMTAGVIANMKSVKIAGIAGPIEDLIQGMRVDELKMGNRFRMVMVISVTIAFAPLIISPVVTFAVTAASLDVTTIFTAFSYLLLLSNPLIMVLQMVPTTLAAFTCLTRIQNYLESEPRVDFRESTFELSDEKQLDGPGPSAAVITVKNGSFGWDEERLSLRNIDLAVPASQLTMVVGPIASGKSTLCRVLLGETPVHHGHVILTPTSRRIGYCDQNPFLSNGTIRENIVSFSPFNEARYSESIEATMLTADLLTLPQGDRTNIGSNGITLSGGQKQRVAMARALYLDTDFFIFDDILSGLDADTEENVFRRVFGPDGLMRKRNATAVLCTHSIRHLPSADHIIALGSDGTLVEQGNFQDLVANRKYVHSLGIKERKSEDSDSDATSVEIEEPPENPTFRAKTAESAVSEHIQDLARVHGDSTVYKHYFKSIGFLPLFSFLVTAGGAGFLYNWMTVWLNLWANDLSSTHPNHNNAYWIGLFGLFQAMAMILIFAFVFIGMRTIIMQSGATLHKAALVTVVKAPLRFFTTTDTGVVTNIFSQDMTLIDNELPMALLNVTVDFFITTGMAAVVASASPYLAISYPFLAVVLWCIQKFYLRTSRQLRLLDLEAKSPLYTHYLDTIKGVATFRAFGWVRDGILLNNSQLDNSQRPAYLLAMIQRWLGFTLDVVVCILAVIVVALSTQMRSTTGFTGASLVTLMSFGSSVANIIRSYTMLETSLGAISRLKSFSEKTKPETLPGEDFVPPATWPQNGSIDIKGVSASYSELSDDSDVGPSGSTTPNSPNLALRDLNITILPGEKVAICGRSGSGKSSTILLLLRLLDPIPSTYENVTIDGEPLHRIDRAVLRQRIIAVPQEAVFLPDGTSFRANLDPFGTATAADCRAALDAVGLSLLVDSHGGLDTGMSAEALSQGQKQLFSLARALLRRRLRAATGIHGGILLLDEVSSSVDMDTDRAMREVIEREFEGYTIVMVSHRLEMVMGFDRVVVMSRGEVVEQGRPRKLVEREGGRFRELWMVSSTGRE</sequence>
<dbReference type="SUPFAM" id="SSF90123">
    <property type="entry name" value="ABC transporter transmembrane region"/>
    <property type="match status" value="2"/>
</dbReference>
<dbReference type="CDD" id="cd18579">
    <property type="entry name" value="ABC_6TM_ABCC_D1"/>
    <property type="match status" value="1"/>
</dbReference>
<keyword evidence="5" id="KW-0547">Nucleotide-binding</keyword>
<dbReference type="PANTHER" id="PTHR24223:SF345">
    <property type="entry name" value="ABC MULTIDRUG TRANSPORTER (EUROFUNG)"/>
    <property type="match status" value="1"/>
</dbReference>
<evidence type="ECO:0000256" key="2">
    <source>
        <dbReference type="ARBA" id="ARBA00009726"/>
    </source>
</evidence>
<dbReference type="InterPro" id="IPR044746">
    <property type="entry name" value="ABCC_6TM_D1"/>
</dbReference>
<dbReference type="InterPro" id="IPR011527">
    <property type="entry name" value="ABC1_TM_dom"/>
</dbReference>
<feature type="transmembrane region" description="Helical" evidence="12">
    <location>
        <begin position="1133"/>
        <end position="1154"/>
    </location>
</feature>
<comment type="similarity">
    <text evidence="2">Belongs to the ABC transporter superfamily. ABCC family. Conjugate transporter (TC 3.A.1.208) subfamily.</text>
</comment>
<dbReference type="InterPro" id="IPR050173">
    <property type="entry name" value="ABC_transporter_C-like"/>
</dbReference>
<dbReference type="GO" id="GO:0005524">
    <property type="term" value="F:ATP binding"/>
    <property type="evidence" value="ECO:0007669"/>
    <property type="project" value="UniProtKB-KW"/>
</dbReference>
<dbReference type="SMART" id="SM00382">
    <property type="entry name" value="AAA"/>
    <property type="match status" value="2"/>
</dbReference>
<dbReference type="EMBL" id="JANBVO010000022">
    <property type="protein sequence ID" value="KAJ9142479.1"/>
    <property type="molecule type" value="Genomic_DNA"/>
</dbReference>
<gene>
    <name evidence="15" type="ORF">NKR23_g7247</name>
</gene>
<keyword evidence="8 12" id="KW-0472">Membrane</keyword>
<dbReference type="Gene3D" id="1.20.1560.10">
    <property type="entry name" value="ABC transporter type 1, transmembrane domain"/>
    <property type="match status" value="2"/>
</dbReference>
<dbReference type="InterPro" id="IPR017871">
    <property type="entry name" value="ABC_transporter-like_CS"/>
</dbReference>
<keyword evidence="6" id="KW-0067">ATP-binding</keyword>
<feature type="transmembrane region" description="Helical" evidence="12">
    <location>
        <begin position="130"/>
        <end position="152"/>
    </location>
</feature>
<feature type="region of interest" description="Disordered" evidence="11">
    <location>
        <begin position="822"/>
        <end position="843"/>
    </location>
</feature>
<evidence type="ECO:0000256" key="7">
    <source>
        <dbReference type="ARBA" id="ARBA00022989"/>
    </source>
</evidence>
<comment type="function">
    <text evidence="10">ABC-type transporter; part of the gene cluster that mediates the biosynthesis of the phomopsins, a group of hexapeptide mycotoxins which infects lupins and causes lupinosis disease in livestock.</text>
</comment>
<dbReference type="InterPro" id="IPR044726">
    <property type="entry name" value="ABCC_6TM_D2"/>
</dbReference>
<evidence type="ECO:0000256" key="9">
    <source>
        <dbReference type="ARBA" id="ARBA00023180"/>
    </source>
</evidence>
<feature type="domain" description="ABC transporter" evidence="13">
    <location>
        <begin position="1212"/>
        <end position="1460"/>
    </location>
</feature>
<organism evidence="15 16">
    <name type="scientific">Pleurostoma richardsiae</name>
    <dbReference type="NCBI Taxonomy" id="41990"/>
    <lineage>
        <taxon>Eukaryota</taxon>
        <taxon>Fungi</taxon>
        <taxon>Dikarya</taxon>
        <taxon>Ascomycota</taxon>
        <taxon>Pezizomycotina</taxon>
        <taxon>Sordariomycetes</taxon>
        <taxon>Sordariomycetidae</taxon>
        <taxon>Calosphaeriales</taxon>
        <taxon>Pleurostomataceae</taxon>
        <taxon>Pleurostoma</taxon>
    </lineage>
</organism>
<feature type="domain" description="ABC transmembrane type-1" evidence="14">
    <location>
        <begin position="886"/>
        <end position="1162"/>
    </location>
</feature>
<dbReference type="InterPro" id="IPR056227">
    <property type="entry name" value="TMD0_ABC"/>
</dbReference>
<evidence type="ECO:0000259" key="14">
    <source>
        <dbReference type="PROSITE" id="PS50929"/>
    </source>
</evidence>
<feature type="transmembrane region" description="Helical" evidence="12">
    <location>
        <begin position="406"/>
        <end position="429"/>
    </location>
</feature>
<keyword evidence="3" id="KW-0813">Transport</keyword>
<dbReference type="Pfam" id="PF00005">
    <property type="entry name" value="ABC_tran"/>
    <property type="match status" value="2"/>
</dbReference>
<evidence type="ECO:0000313" key="16">
    <source>
        <dbReference type="Proteomes" id="UP001174694"/>
    </source>
</evidence>
<keyword evidence="7 12" id="KW-1133">Transmembrane helix</keyword>
<keyword evidence="4 12" id="KW-0812">Transmembrane</keyword>
<dbReference type="GO" id="GO:0140359">
    <property type="term" value="F:ABC-type transporter activity"/>
    <property type="evidence" value="ECO:0007669"/>
    <property type="project" value="InterPro"/>
</dbReference>
<dbReference type="GO" id="GO:0016887">
    <property type="term" value="F:ATP hydrolysis activity"/>
    <property type="evidence" value="ECO:0007669"/>
    <property type="project" value="InterPro"/>
</dbReference>
<dbReference type="FunFam" id="3.40.50.300:FF:001854">
    <property type="entry name" value="ABC multidrug transporter (Eurofung)"/>
    <property type="match status" value="1"/>
</dbReference>
<evidence type="ECO:0000256" key="8">
    <source>
        <dbReference type="ARBA" id="ARBA00023136"/>
    </source>
</evidence>
<evidence type="ECO:0000256" key="1">
    <source>
        <dbReference type="ARBA" id="ARBA00004141"/>
    </source>
</evidence>
<protein>
    <submittedName>
        <fullName evidence="15">Multidrug resistance-associated protein 1</fullName>
    </submittedName>
</protein>
<dbReference type="InterPro" id="IPR003593">
    <property type="entry name" value="AAA+_ATPase"/>
</dbReference>
<evidence type="ECO:0000256" key="3">
    <source>
        <dbReference type="ARBA" id="ARBA00022448"/>
    </source>
</evidence>
<dbReference type="CDD" id="cd03250">
    <property type="entry name" value="ABCC_MRP_domain1"/>
    <property type="match status" value="1"/>
</dbReference>
<dbReference type="CDD" id="cd18580">
    <property type="entry name" value="ABC_6TM_ABCC_D2"/>
    <property type="match status" value="1"/>
</dbReference>
<feature type="transmembrane region" description="Helical" evidence="12">
    <location>
        <begin position="1106"/>
        <end position="1127"/>
    </location>
</feature>
<feature type="domain" description="ABC transporter" evidence="13">
    <location>
        <begin position="590"/>
        <end position="819"/>
    </location>
</feature>
<proteinExistence type="inferred from homology"/>
<name>A0AA38RME6_9PEZI</name>
<dbReference type="PROSITE" id="PS50929">
    <property type="entry name" value="ABC_TM1F"/>
    <property type="match status" value="2"/>
</dbReference>
<comment type="subcellular location">
    <subcellularLocation>
        <location evidence="1">Membrane</location>
        <topology evidence="1">Multi-pass membrane protein</topology>
    </subcellularLocation>
</comment>
<evidence type="ECO:0000313" key="15">
    <source>
        <dbReference type="EMBL" id="KAJ9142479.1"/>
    </source>
</evidence>
<evidence type="ECO:0000256" key="10">
    <source>
        <dbReference type="ARBA" id="ARBA00059074"/>
    </source>
</evidence>
<evidence type="ECO:0000256" key="12">
    <source>
        <dbReference type="SAM" id="Phobius"/>
    </source>
</evidence>
<evidence type="ECO:0000256" key="4">
    <source>
        <dbReference type="ARBA" id="ARBA00022692"/>
    </source>
</evidence>
<evidence type="ECO:0000256" key="6">
    <source>
        <dbReference type="ARBA" id="ARBA00022840"/>
    </source>
</evidence>
<dbReference type="FunFam" id="1.20.1560.10:FF:000066">
    <property type="entry name" value="ABC multidrug transporter (Eurofung)"/>
    <property type="match status" value="1"/>
</dbReference>
<dbReference type="Pfam" id="PF24357">
    <property type="entry name" value="TMD0_ABC"/>
    <property type="match status" value="1"/>
</dbReference>
<dbReference type="InterPro" id="IPR003439">
    <property type="entry name" value="ABC_transporter-like_ATP-bd"/>
</dbReference>
<feature type="transmembrane region" description="Helical" evidence="12">
    <location>
        <begin position="486"/>
        <end position="503"/>
    </location>
</feature>
<feature type="transmembrane region" description="Helical" evidence="12">
    <location>
        <begin position="311"/>
        <end position="335"/>
    </location>
</feature>
<dbReference type="FunFam" id="1.20.1560.10:FF:000055">
    <property type="entry name" value="ABC multidrug transporter (Eurofung)"/>
    <property type="match status" value="1"/>
</dbReference>
<comment type="caution">
    <text evidence="15">The sequence shown here is derived from an EMBL/GenBank/DDBJ whole genome shotgun (WGS) entry which is preliminary data.</text>
</comment>
<dbReference type="PROSITE" id="PS00211">
    <property type="entry name" value="ABC_TRANSPORTER_1"/>
    <property type="match status" value="2"/>
</dbReference>
<dbReference type="Proteomes" id="UP001174694">
    <property type="component" value="Unassembled WGS sequence"/>
</dbReference>
<keyword evidence="16" id="KW-1185">Reference proteome</keyword>